<evidence type="ECO:0000313" key="3">
    <source>
        <dbReference type="Proteomes" id="UP000182719"/>
    </source>
</evidence>
<dbReference type="AlphaFoldDB" id="A0A1H7VEU9"/>
<dbReference type="RefSeq" id="WP_075008343.1">
    <property type="nucleotide sequence ID" value="NZ_FOAP01000011.1"/>
</dbReference>
<keyword evidence="1" id="KW-0732">Signal</keyword>
<evidence type="ECO:0000313" key="2">
    <source>
        <dbReference type="EMBL" id="SEM07772.1"/>
    </source>
</evidence>
<dbReference type="PROSITE" id="PS51257">
    <property type="entry name" value="PROKAR_LIPOPROTEIN"/>
    <property type="match status" value="1"/>
</dbReference>
<keyword evidence="3" id="KW-1185">Reference proteome</keyword>
<dbReference type="OrthoDB" id="5378357at2"/>
<dbReference type="EMBL" id="FOAP01000011">
    <property type="protein sequence ID" value="SEM07772.1"/>
    <property type="molecule type" value="Genomic_DNA"/>
</dbReference>
<name>A0A1H7VEU9_STIAU</name>
<sequence>MTDLPRLALLRTALLSLPVLATACGGNDKPPVKDPPQATLSVTETNVVGTKVTVQVGATGCDQLESLSIYDGDTYIKTVAYSGGGLVPVDIQRNEFKYTKGIAGYFSLRAKVVCTDKLENYSQPQPVTFFPVEEVYDAPAPGTQVVPNNFIAEGSGGTVSFIGCASDATGIPYLFRVTKTGTVITDKSVRMPFVCNNDTAITSINPVSGKRWIWTPDGGAIAFDRNLNVSGRTDYRLDLLAVGQDGDAIIYDLGMGGEQKAVYRIGHQTPTAPVTYKWRFLDLTGFAITTPVTTTDGVVLVASITNQGAPSGRARVVVTKISYGAQNGSGGGGNVGMYLMKEFASGEITPTVSPPATFSVDGTLLYMAFSLQGAATELLACKTQSDGCEGTSQFWTQPPVLPRQIVATVPFANNSRLAAIAPQHVFILDASTGTVLNKDQAPLTPEGALVVNQVQSGGGGQFPEAFFVLNSAANAPYPAPLEIVATEKAANGELFRYRLNAGSMGASVDDDGTLWLRVGTKLVRPLPLSDYRQARQ</sequence>
<feature type="chain" id="PRO_5010377887" description="Lipoprotein" evidence="1">
    <location>
        <begin position="22"/>
        <end position="536"/>
    </location>
</feature>
<gene>
    <name evidence="2" type="ORF">SAMN05444354_11174</name>
</gene>
<proteinExistence type="predicted"/>
<organism evidence="2 3">
    <name type="scientific">Stigmatella aurantiaca</name>
    <dbReference type="NCBI Taxonomy" id="41"/>
    <lineage>
        <taxon>Bacteria</taxon>
        <taxon>Pseudomonadati</taxon>
        <taxon>Myxococcota</taxon>
        <taxon>Myxococcia</taxon>
        <taxon>Myxococcales</taxon>
        <taxon>Cystobacterineae</taxon>
        <taxon>Archangiaceae</taxon>
        <taxon>Stigmatella</taxon>
    </lineage>
</organism>
<reference evidence="3" key="1">
    <citation type="submission" date="2016-10" db="EMBL/GenBank/DDBJ databases">
        <authorList>
            <person name="Varghese N."/>
            <person name="Submissions S."/>
        </authorList>
    </citation>
    <scope>NUCLEOTIDE SEQUENCE [LARGE SCALE GENOMIC DNA]</scope>
    <source>
        <strain evidence="3">DSM 17044</strain>
    </source>
</reference>
<evidence type="ECO:0000256" key="1">
    <source>
        <dbReference type="SAM" id="SignalP"/>
    </source>
</evidence>
<dbReference type="Proteomes" id="UP000182719">
    <property type="component" value="Unassembled WGS sequence"/>
</dbReference>
<feature type="signal peptide" evidence="1">
    <location>
        <begin position="1"/>
        <end position="21"/>
    </location>
</feature>
<protein>
    <recommendedName>
        <fullName evidence="4">Lipoprotein</fullName>
    </recommendedName>
</protein>
<evidence type="ECO:0008006" key="4">
    <source>
        <dbReference type="Google" id="ProtNLM"/>
    </source>
</evidence>
<accession>A0A1H7VEU9</accession>